<dbReference type="Proteomes" id="UP000828048">
    <property type="component" value="Chromosome 1"/>
</dbReference>
<comment type="caution">
    <text evidence="1">The sequence shown here is derived from an EMBL/GenBank/DDBJ whole genome shotgun (WGS) entry which is preliminary data.</text>
</comment>
<sequence length="409" mass="46543">MEAATNPPPSPPRHRRRKQQKKAQDDTNTDAIATTISELPSHITCDILSRLPLKSIFTCKLVSPSFRNLTLDPHFPRLHLSRSPLTLILHRHSTDYGTTFFGFLPLEDSLADLRRCRATIQFNTQIEFPSSLQSIVSCCDGLICLTDFFRSDKVCLFNPLTRQHFLLPKPKKYQKIVNKRPFISVSGYGDGDGVQFELGIGLGYCPSTALYKVVQFTGSFEKPPHTLHCRIYTLGVDDKWRTLGNTGQPIPNFLTLVFFNGALHWISSGDSLLMLCYFDMEKEQCGNLPLPDHFAVPSQLEEKFFHLGVVDNCLYICDERASHSSVNIWVMKEIHHWCTKLSPSPMSDVNDNFEIFNSRSRDVGTFFGEEQIPNLVRCCSSKQKSLFCYSCAGPLQHVKEKQDLSHWLF</sequence>
<keyword evidence="2" id="KW-1185">Reference proteome</keyword>
<name>A0ACB7XNQ6_9ERIC</name>
<organism evidence="1 2">
    <name type="scientific">Vaccinium darrowii</name>
    <dbReference type="NCBI Taxonomy" id="229202"/>
    <lineage>
        <taxon>Eukaryota</taxon>
        <taxon>Viridiplantae</taxon>
        <taxon>Streptophyta</taxon>
        <taxon>Embryophyta</taxon>
        <taxon>Tracheophyta</taxon>
        <taxon>Spermatophyta</taxon>
        <taxon>Magnoliopsida</taxon>
        <taxon>eudicotyledons</taxon>
        <taxon>Gunneridae</taxon>
        <taxon>Pentapetalae</taxon>
        <taxon>asterids</taxon>
        <taxon>Ericales</taxon>
        <taxon>Ericaceae</taxon>
        <taxon>Vaccinioideae</taxon>
        <taxon>Vaccinieae</taxon>
        <taxon>Vaccinium</taxon>
    </lineage>
</organism>
<accession>A0ACB7XNQ6</accession>
<reference evidence="1 2" key="1">
    <citation type="journal article" date="2021" name="Hortic Res">
        <title>High-quality reference genome and annotation aids understanding of berry development for evergreen blueberry (Vaccinium darrowii).</title>
        <authorList>
            <person name="Yu J."/>
            <person name="Hulse-Kemp A.M."/>
            <person name="Babiker E."/>
            <person name="Staton M."/>
        </authorList>
    </citation>
    <scope>NUCLEOTIDE SEQUENCE [LARGE SCALE GENOMIC DNA]</scope>
    <source>
        <strain evidence="2">cv. NJ 8807/NJ 8810</strain>
        <tissue evidence="1">Young leaf</tissue>
    </source>
</reference>
<evidence type="ECO:0000313" key="2">
    <source>
        <dbReference type="Proteomes" id="UP000828048"/>
    </source>
</evidence>
<evidence type="ECO:0000313" key="1">
    <source>
        <dbReference type="EMBL" id="KAH7842558.1"/>
    </source>
</evidence>
<protein>
    <submittedName>
        <fullName evidence="1">Uncharacterized protein</fullName>
    </submittedName>
</protein>
<proteinExistence type="predicted"/>
<gene>
    <name evidence="1" type="ORF">Vadar_006699</name>
</gene>
<dbReference type="EMBL" id="CM037151">
    <property type="protein sequence ID" value="KAH7842558.1"/>
    <property type="molecule type" value="Genomic_DNA"/>
</dbReference>